<keyword evidence="4" id="KW-1185">Reference proteome</keyword>
<dbReference type="InterPro" id="IPR002156">
    <property type="entry name" value="RNaseH_domain"/>
</dbReference>
<sequence length="840" mass="96605">MSGNSRDYHFPIIRDNGNMIIDNKSKAELLGKVFAKIHSTENLKDKEKRGHEITLWRNIELIHNEEDSEEAINTTFSMIELNKALKSSKKSTPGKNQINYCMLSNLSDVGKEKLLALYNKVWEEGKIPSTWKEAIIVPICKPGKDPNLAESYRPIALTSCVGKIMEKIVNNRLMYFLESKQKIKNYQFGFRKGRSTIDPAVCLEHEIRRAQANKESVVAIFLDVEKAYDMLWREGLLIKIKQLGIKGKIYRWIRNFLTERSISVRINNEISSNYQMENGTPQGSIISPILFNIMINDIFSSIDKSFGVSLFADDGIIWKRGRNIKFVKRKLQEAVTSVENWALEWGFRFSISKSKVVVFSNKKLNININLKLYGEEIERAEEFKYLGVWFDKKLTWKIHIDKIVGKCKRILNIMRCLRGKEWGANRKALKSIYVGLIRSVIDYGSILYSSASSTLLKKIDKIQYQALRLCCGAMKTTPVSALQVEMGEMPLEIRRTQIAIIYWANIKGHNETHPPLNTLQPCQEKEKKQFDSFGWKIMNKIEDIGMNSCQISPAVALPIIPPWILGEVEVDLNLLGKGREIESTEVEHYIGRKYSEYIQIYTDASKMLTDKVGVAFVIPDLNIMKNKRINDKLTVYTGELMAILMALEWVEESREEKVVICSDSSSAIISIQEAQSESRQDIIMEIMHVIFRVKNYGSEVRLIWIPAHIGVVGNELADRFAKSAAKKPNMELNVKISKKEIKNIVKVYGKDKWQGQWDRGSSARFYYSIQEKVGELRKCNRIKKEEDIISRMRFGHTGLNSTLKIINKHNTGCCSQCGQLETVEHIFVECNKYRNEREIL</sequence>
<protein>
    <recommendedName>
        <fullName evidence="5">Reverse transcriptase domain-containing protein</fullName>
    </recommendedName>
</protein>
<reference evidence="3" key="1">
    <citation type="submission" date="2025-08" db="UniProtKB">
        <authorList>
            <consortium name="Ensembl"/>
        </authorList>
    </citation>
    <scope>IDENTIFICATION</scope>
</reference>
<dbReference type="Gene3D" id="3.30.420.10">
    <property type="entry name" value="Ribonuclease H-like superfamily/Ribonuclease H"/>
    <property type="match status" value="1"/>
</dbReference>
<dbReference type="Pfam" id="PF00075">
    <property type="entry name" value="RNase_H"/>
    <property type="match status" value="1"/>
</dbReference>
<feature type="domain" description="Reverse transcriptase" evidence="1">
    <location>
        <begin position="120"/>
        <end position="390"/>
    </location>
</feature>
<dbReference type="PANTHER" id="PTHR33481">
    <property type="entry name" value="REVERSE TRANSCRIPTASE"/>
    <property type="match status" value="1"/>
</dbReference>
<name>A0A3Q3AL86_KRYMA</name>
<organism evidence="3 4">
    <name type="scientific">Kryptolebias marmoratus</name>
    <name type="common">Mangrove killifish</name>
    <name type="synonym">Rivulus marmoratus</name>
    <dbReference type="NCBI Taxonomy" id="37003"/>
    <lineage>
        <taxon>Eukaryota</taxon>
        <taxon>Metazoa</taxon>
        <taxon>Chordata</taxon>
        <taxon>Craniata</taxon>
        <taxon>Vertebrata</taxon>
        <taxon>Euteleostomi</taxon>
        <taxon>Actinopterygii</taxon>
        <taxon>Neopterygii</taxon>
        <taxon>Teleostei</taxon>
        <taxon>Neoteleostei</taxon>
        <taxon>Acanthomorphata</taxon>
        <taxon>Ovalentaria</taxon>
        <taxon>Atherinomorphae</taxon>
        <taxon>Cyprinodontiformes</taxon>
        <taxon>Rivulidae</taxon>
        <taxon>Kryptolebias</taxon>
    </lineage>
</organism>
<dbReference type="InterPro" id="IPR036397">
    <property type="entry name" value="RNaseH_sf"/>
</dbReference>
<dbReference type="PROSITE" id="PS50878">
    <property type="entry name" value="RT_POL"/>
    <property type="match status" value="1"/>
</dbReference>
<dbReference type="GO" id="GO:0006259">
    <property type="term" value="P:DNA metabolic process"/>
    <property type="evidence" value="ECO:0007669"/>
    <property type="project" value="UniProtKB-ARBA"/>
</dbReference>
<dbReference type="GO" id="GO:0004523">
    <property type="term" value="F:RNA-DNA hybrid ribonuclease activity"/>
    <property type="evidence" value="ECO:0007669"/>
    <property type="project" value="InterPro"/>
</dbReference>
<dbReference type="STRING" id="37003.ENSKMAP00000017020"/>
<evidence type="ECO:0008006" key="5">
    <source>
        <dbReference type="Google" id="ProtNLM"/>
    </source>
</evidence>
<dbReference type="Pfam" id="PF00078">
    <property type="entry name" value="RVT_1"/>
    <property type="match status" value="1"/>
</dbReference>
<dbReference type="SUPFAM" id="SSF53098">
    <property type="entry name" value="Ribonuclease H-like"/>
    <property type="match status" value="1"/>
</dbReference>
<evidence type="ECO:0000259" key="1">
    <source>
        <dbReference type="PROSITE" id="PS50878"/>
    </source>
</evidence>
<evidence type="ECO:0000259" key="2">
    <source>
        <dbReference type="PROSITE" id="PS50879"/>
    </source>
</evidence>
<dbReference type="OMA" id="LCCGAMK"/>
<dbReference type="Ensembl" id="ENSKMAT00000017257.1">
    <property type="protein sequence ID" value="ENSKMAP00000017020.1"/>
    <property type="gene ID" value="ENSKMAG00000012711.1"/>
</dbReference>
<evidence type="ECO:0000313" key="4">
    <source>
        <dbReference type="Proteomes" id="UP000264800"/>
    </source>
</evidence>
<evidence type="ECO:0000313" key="3">
    <source>
        <dbReference type="Ensembl" id="ENSKMAP00000017020.1"/>
    </source>
</evidence>
<dbReference type="Proteomes" id="UP000264800">
    <property type="component" value="Unplaced"/>
</dbReference>
<dbReference type="InterPro" id="IPR012337">
    <property type="entry name" value="RNaseH-like_sf"/>
</dbReference>
<dbReference type="CDD" id="cd09276">
    <property type="entry name" value="Rnase_HI_RT_non_LTR"/>
    <property type="match status" value="1"/>
</dbReference>
<dbReference type="PROSITE" id="PS50879">
    <property type="entry name" value="RNASE_H_1"/>
    <property type="match status" value="1"/>
</dbReference>
<feature type="domain" description="RNase H type-1" evidence="2">
    <location>
        <begin position="594"/>
        <end position="726"/>
    </location>
</feature>
<dbReference type="CDD" id="cd01650">
    <property type="entry name" value="RT_nLTR_like"/>
    <property type="match status" value="1"/>
</dbReference>
<proteinExistence type="predicted"/>
<reference evidence="3" key="2">
    <citation type="submission" date="2025-09" db="UniProtKB">
        <authorList>
            <consortium name="Ensembl"/>
        </authorList>
    </citation>
    <scope>IDENTIFICATION</scope>
</reference>
<accession>A0A3Q3AL86</accession>
<dbReference type="SUPFAM" id="SSF56672">
    <property type="entry name" value="DNA/RNA polymerases"/>
    <property type="match status" value="1"/>
</dbReference>
<dbReference type="InterPro" id="IPR000477">
    <property type="entry name" value="RT_dom"/>
</dbReference>
<dbReference type="GeneTree" id="ENSGT01060000248530"/>
<dbReference type="AlphaFoldDB" id="A0A3Q3AL86"/>
<dbReference type="GO" id="GO:0003676">
    <property type="term" value="F:nucleic acid binding"/>
    <property type="evidence" value="ECO:0007669"/>
    <property type="project" value="InterPro"/>
</dbReference>
<dbReference type="InterPro" id="IPR043502">
    <property type="entry name" value="DNA/RNA_pol_sf"/>
</dbReference>
<dbReference type="PANTHER" id="PTHR33481:SF1">
    <property type="entry name" value="ENDONUCLEASE_EXONUCLEASE_PHOSPHATASE DOMAIN-CONTAINING PROTEIN-RELATED"/>
    <property type="match status" value="1"/>
</dbReference>